<dbReference type="InterPro" id="IPR006569">
    <property type="entry name" value="CID_dom"/>
</dbReference>
<dbReference type="GO" id="GO:0000993">
    <property type="term" value="F:RNA polymerase II complex binding"/>
    <property type="evidence" value="ECO:0007669"/>
    <property type="project" value="InterPro"/>
</dbReference>
<feature type="compositionally biased region" description="Polar residues" evidence="2">
    <location>
        <begin position="551"/>
        <end position="563"/>
    </location>
</feature>
<dbReference type="PANTHER" id="PTHR15921">
    <property type="entry name" value="PRE-MRNA CLEAVAGE COMPLEX II"/>
    <property type="match status" value="1"/>
</dbReference>
<dbReference type="GeneID" id="110420839"/>
<feature type="region of interest" description="Disordered" evidence="2">
    <location>
        <begin position="1"/>
        <end position="89"/>
    </location>
</feature>
<feature type="compositionally biased region" description="Basic and acidic residues" evidence="2">
    <location>
        <begin position="7"/>
        <end position="27"/>
    </location>
</feature>
<feature type="compositionally biased region" description="Basic and acidic residues" evidence="2">
    <location>
        <begin position="443"/>
        <end position="457"/>
    </location>
</feature>
<dbReference type="SMART" id="SM00582">
    <property type="entry name" value="RPR"/>
    <property type="match status" value="1"/>
</dbReference>
<feature type="region of interest" description="Disordered" evidence="2">
    <location>
        <begin position="551"/>
        <end position="671"/>
    </location>
</feature>
<dbReference type="Proteomes" id="UP000504621">
    <property type="component" value="Unplaced"/>
</dbReference>
<keyword evidence="4" id="KW-1185">Reference proteome</keyword>
<evidence type="ECO:0000313" key="5">
    <source>
        <dbReference type="RefSeq" id="XP_021289892.1"/>
    </source>
</evidence>
<accession>A0A6J1ARS6</accession>
<feature type="compositionally biased region" description="Polar residues" evidence="2">
    <location>
        <begin position="657"/>
        <end position="671"/>
    </location>
</feature>
<sequence length="1119" mass="121467">MLINMENQRRSFDRSRELGLKKPRLTEDLAPNPNGRPFPQRPNPVGAASALRYRSSDSETSDLSRGGGAYEPQPVPHQQQQQQQQQHQELVSQYKTALAELTFNSKPIITNLTIIAGENLHAAKAIASTVCANILEVPSDQKLPSLYLLDSIVKNIGRDYIKYFAARLPEVFCKAYRQVDPPVHQSMRHLFGTWKGVFPPQPLQMIEKELGFAPMINGSSSGTTTSRPDPLSQRPPQSIHVNPKYLEKQRLQQSSRVKGMVNDMTETLSSSKEDSERPDRAAITAGRPYIDPSVKMNNIQRSHRDMFNEPVREKNIGAIFGDYDYGSDLLQTPGMGVGRSGGKVTDQGNDRPWYGATSSVTEMISSQRNGFNIKHGSQNYSASKSVNADPRLQATKNVAGRSSSGLSSSWKNSEEEEFMWEMHSRLSEHDAANISNNSRKDHRTPDVSEKLDFESQLRKAQSVHDVGSRFDRERETTVDSLSTEQKDKSSYGRRISSAWPLPESNKTDGLPANNLGHSESYSATVGGLPTGASSSLARIGMRPQKILANVASGSTSTSGQQRFQPLGTASPPEQSPMRQHSPSPSFPGRHPHQQLQKLAEQDHPQAHSLPHTDPKPSHFSGKLNVGSHKHSSQASSALISSYQPSRHYPFAQPPQPDSVQAEPSNQTQKPLLSQISKVGAASTLGNASEQANPLAIGTSELSNTSSLLAAVMKSGILSSNSFTSSLPNKISQDVGQIPSQPPLPNGPPPAVFTSSGLRVHSGTSSGSASHDALAATTNSSQGKVEQPPLPPGPPPPSLVSNAPAQTSDAESKASNPISNLLSSLVAKGLISASKKDASSLLTHQMPTQMQESMGMERHTQMRKESLGMERPTESLNKSLGISTSSPLPASSIPSSSDAPSSSTMDEVSFAEPATKSSVASHQSAAMEVENLIGLEFRPDVIREFHSSVISKLLDDLPQCCSLCGLRLKLQERLDRHLEWHAMKKTESEGSNRALRGWYARSDDWIAGKPGQFIFESTGSVNQLEKTTEKSELMVPADENQYACMLCGELFEDYFCQNRGEWMFKGAVYLTIPSKDGEVGTTDGSAGNGPIVHANCISESSVHDLGLAGGVKLCHFLLGK</sequence>
<dbReference type="PROSITE" id="PS51391">
    <property type="entry name" value="CID"/>
    <property type="match status" value="1"/>
</dbReference>
<feature type="compositionally biased region" description="Polar residues" evidence="2">
    <location>
        <begin position="372"/>
        <end position="386"/>
    </location>
</feature>
<feature type="region of interest" description="Disordered" evidence="2">
    <location>
        <begin position="848"/>
        <end position="916"/>
    </location>
</feature>
<feature type="compositionally biased region" description="Polar residues" evidence="2">
    <location>
        <begin position="217"/>
        <end position="227"/>
    </location>
</feature>
<dbReference type="InterPro" id="IPR047415">
    <property type="entry name" value="Pcf11_CID"/>
</dbReference>
<feature type="compositionally biased region" description="Low complexity" evidence="2">
    <location>
        <begin position="77"/>
        <end position="88"/>
    </location>
</feature>
<dbReference type="GO" id="GO:0005737">
    <property type="term" value="C:cytoplasm"/>
    <property type="evidence" value="ECO:0007669"/>
    <property type="project" value="TreeGrafter"/>
</dbReference>
<dbReference type="GO" id="GO:0003729">
    <property type="term" value="F:mRNA binding"/>
    <property type="evidence" value="ECO:0007669"/>
    <property type="project" value="InterPro"/>
</dbReference>
<dbReference type="GO" id="GO:0031124">
    <property type="term" value="P:mRNA 3'-end processing"/>
    <property type="evidence" value="ECO:0007669"/>
    <property type="project" value="InterPro"/>
</dbReference>
<dbReference type="SUPFAM" id="SSF48464">
    <property type="entry name" value="ENTH/VHS domain"/>
    <property type="match status" value="1"/>
</dbReference>
<feature type="compositionally biased region" description="Low complexity" evidence="2">
    <location>
        <begin position="881"/>
        <end position="903"/>
    </location>
</feature>
<dbReference type="CDD" id="cd16982">
    <property type="entry name" value="CID_Pcf11"/>
    <property type="match status" value="1"/>
</dbReference>
<name>A0A6J1ARS6_9ROSI</name>
<dbReference type="Gene3D" id="1.25.40.90">
    <property type="match status" value="1"/>
</dbReference>
<dbReference type="RefSeq" id="XP_021289892.1">
    <property type="nucleotide sequence ID" value="XM_021434217.1"/>
</dbReference>
<dbReference type="AlphaFoldDB" id="A0A6J1ARS6"/>
<feature type="compositionally biased region" description="Pro residues" evidence="2">
    <location>
        <begin position="787"/>
        <end position="797"/>
    </location>
</feature>
<reference evidence="5" key="1">
    <citation type="submission" date="2025-08" db="UniProtKB">
        <authorList>
            <consortium name="RefSeq"/>
        </authorList>
    </citation>
    <scope>IDENTIFICATION</scope>
    <source>
        <tissue evidence="5">Leaf</tissue>
    </source>
</reference>
<dbReference type="Pfam" id="PF23228">
    <property type="entry name" value="zf_PCFS4"/>
    <property type="match status" value="1"/>
</dbReference>
<feature type="compositionally biased region" description="Polar residues" evidence="2">
    <location>
        <begin position="798"/>
        <end position="815"/>
    </location>
</feature>
<dbReference type="InterPro" id="IPR057242">
    <property type="entry name" value="PCFS4-like"/>
</dbReference>
<dbReference type="PROSITE" id="PS00028">
    <property type="entry name" value="ZINC_FINGER_C2H2_1"/>
    <property type="match status" value="1"/>
</dbReference>
<organism evidence="4 5">
    <name type="scientific">Herrania umbratica</name>
    <dbReference type="NCBI Taxonomy" id="108875"/>
    <lineage>
        <taxon>Eukaryota</taxon>
        <taxon>Viridiplantae</taxon>
        <taxon>Streptophyta</taxon>
        <taxon>Embryophyta</taxon>
        <taxon>Tracheophyta</taxon>
        <taxon>Spermatophyta</taxon>
        <taxon>Magnoliopsida</taxon>
        <taxon>eudicotyledons</taxon>
        <taxon>Gunneridae</taxon>
        <taxon>Pentapetalae</taxon>
        <taxon>rosids</taxon>
        <taxon>malvids</taxon>
        <taxon>Malvales</taxon>
        <taxon>Malvaceae</taxon>
        <taxon>Byttnerioideae</taxon>
        <taxon>Herrania</taxon>
    </lineage>
</organism>
<evidence type="ECO:0000256" key="1">
    <source>
        <dbReference type="ARBA" id="ARBA00022664"/>
    </source>
</evidence>
<feature type="region of interest" description="Disordered" evidence="2">
    <location>
        <begin position="430"/>
        <end position="515"/>
    </location>
</feature>
<dbReference type="InterPro" id="IPR008942">
    <property type="entry name" value="ENTH_VHS"/>
</dbReference>
<feature type="compositionally biased region" description="Basic and acidic residues" evidence="2">
    <location>
        <begin position="466"/>
        <end position="477"/>
    </location>
</feature>
<feature type="domain" description="CID" evidence="3">
    <location>
        <begin position="86"/>
        <end position="214"/>
    </location>
</feature>
<feature type="compositionally biased region" description="Basic and acidic residues" evidence="2">
    <location>
        <begin position="599"/>
        <end position="616"/>
    </location>
</feature>
<feature type="region of interest" description="Disordered" evidence="2">
    <location>
        <begin position="729"/>
        <end position="815"/>
    </location>
</feature>
<feature type="compositionally biased region" description="Pro residues" evidence="2">
    <location>
        <begin position="739"/>
        <end position="750"/>
    </location>
</feature>
<dbReference type="GO" id="GO:0005849">
    <property type="term" value="C:mRNA cleavage factor complex"/>
    <property type="evidence" value="ECO:0007669"/>
    <property type="project" value="TreeGrafter"/>
</dbReference>
<dbReference type="OrthoDB" id="2129491at2759"/>
<dbReference type="FunFam" id="1.25.40.90:FF:000023">
    <property type="entry name" value="polyadenylation and cleavage factor homolog 4"/>
    <property type="match status" value="1"/>
</dbReference>
<feature type="compositionally biased region" description="Basic and acidic residues" evidence="2">
    <location>
        <begin position="854"/>
        <end position="872"/>
    </location>
</feature>
<dbReference type="InterPro" id="IPR013087">
    <property type="entry name" value="Znf_C2H2_type"/>
</dbReference>
<feature type="region of interest" description="Disordered" evidence="2">
    <location>
        <begin position="214"/>
        <end position="241"/>
    </location>
</feature>
<dbReference type="GO" id="GO:0006369">
    <property type="term" value="P:termination of RNA polymerase II transcription"/>
    <property type="evidence" value="ECO:0007669"/>
    <property type="project" value="InterPro"/>
</dbReference>
<dbReference type="InterPro" id="IPR045154">
    <property type="entry name" value="PCF11-like"/>
</dbReference>
<feature type="compositionally biased region" description="Polar residues" evidence="2">
    <location>
        <begin position="752"/>
        <end position="768"/>
    </location>
</feature>
<evidence type="ECO:0000256" key="2">
    <source>
        <dbReference type="SAM" id="MobiDB-lite"/>
    </source>
</evidence>
<gene>
    <name evidence="5" type="primary">LOC110420839</name>
</gene>
<proteinExistence type="predicted"/>
<evidence type="ECO:0000259" key="3">
    <source>
        <dbReference type="PROSITE" id="PS51391"/>
    </source>
</evidence>
<feature type="compositionally biased region" description="Low complexity" evidence="2">
    <location>
        <begin position="402"/>
        <end position="411"/>
    </location>
</feature>
<evidence type="ECO:0000313" key="4">
    <source>
        <dbReference type="Proteomes" id="UP000504621"/>
    </source>
</evidence>
<feature type="region of interest" description="Disordered" evidence="2">
    <location>
        <begin position="372"/>
        <end position="412"/>
    </location>
</feature>
<feature type="compositionally biased region" description="Low complexity" evidence="2">
    <location>
        <begin position="632"/>
        <end position="641"/>
    </location>
</feature>
<dbReference type="Pfam" id="PF04818">
    <property type="entry name" value="CID"/>
    <property type="match status" value="1"/>
</dbReference>
<protein>
    <submittedName>
        <fullName evidence="5">Uncharacterized protein LOC110420839 isoform X1</fullName>
    </submittedName>
</protein>
<keyword evidence="1" id="KW-0507">mRNA processing</keyword>
<dbReference type="PANTHER" id="PTHR15921:SF3">
    <property type="entry name" value="PRE-MRNA CLEAVAGE COMPLEX 2 PROTEIN PCF11"/>
    <property type="match status" value="1"/>
</dbReference>